<evidence type="ECO:0000256" key="5">
    <source>
        <dbReference type="ARBA" id="ARBA00022553"/>
    </source>
</evidence>
<dbReference type="GO" id="GO:0046872">
    <property type="term" value="F:metal ion binding"/>
    <property type="evidence" value="ECO:0007669"/>
    <property type="project" value="UniProtKB-KW"/>
</dbReference>
<feature type="compositionally biased region" description="Basic and acidic residues" evidence="16">
    <location>
        <begin position="22"/>
        <end position="38"/>
    </location>
</feature>
<dbReference type="GO" id="GO:0019829">
    <property type="term" value="F:ATPase-coupled monoatomic cation transmembrane transporter activity"/>
    <property type="evidence" value="ECO:0007669"/>
    <property type="project" value="InterPro"/>
</dbReference>
<evidence type="ECO:0000256" key="1">
    <source>
        <dbReference type="ARBA" id="ARBA00004651"/>
    </source>
</evidence>
<dbReference type="InterPro" id="IPR051949">
    <property type="entry name" value="Cation_Transport_ATPase"/>
</dbReference>
<dbReference type="InterPro" id="IPR008250">
    <property type="entry name" value="ATPase_P-typ_transduc_dom_A_sf"/>
</dbReference>
<keyword evidence="7 15" id="KW-0479">Metal-binding</keyword>
<dbReference type="GO" id="GO:0005886">
    <property type="term" value="C:plasma membrane"/>
    <property type="evidence" value="ECO:0007669"/>
    <property type="project" value="UniProtKB-SubCell"/>
</dbReference>
<keyword evidence="14 15" id="KW-0472">Membrane</keyword>
<dbReference type="InterPro" id="IPR023214">
    <property type="entry name" value="HAD_sf"/>
</dbReference>
<dbReference type="AlphaFoldDB" id="A0A2T5G953"/>
<keyword evidence="12 15" id="KW-1133">Transmembrane helix</keyword>
<sequence>MTVTKERPEVRRTSSPFGEPVSRGEEENRGEVRHTPTREMPPRGFAFVRLVRTLRENWAAYGELVLALAAGVLMFLSLALSTVSRPLAMGAYILTYAVGGYYKAREAWTILREERKLTVDALMFGAAIAAMAIGYPFEGAMLIFIFALSGALETISMARSRRDLSSLLSAAPTEATLLREGREERIPVEEIRPGMRLLVRPGEVVPVDGVIVEGETTINEATITGESVPADKETGAEVYAGTLNIGGAVVLEATRRPEETVFAKIVRLVESAQAEMPPAQRLIERVEGYYVYAVFGLTLLLIALLPTVFHVPFSEAVYKAIVFMVVASPCAVVASISPAVFSALSNASRHGVLVKGGGYLETLSKVRVVAFDKTGTLTFGRPRVTDVLPAPEISEESLLEILATAESRSEHPIARAILAYADTKGVAYGAPEKLTAVAGQGILAEIAGQKYRIGNARHVSFHELPAEERSLWEARVEALAEEGKSVVYIARDGKILGIVGLQDVLRPEARRTVQALKRMGIRVAMLTGDREAVARRIAEELGIDEVRAELLPQDKLDHVRALREAYGPITMVGDGINDAPALAYADIGIAMGDAGTDVALETSDVVLMNDELERIPYAIALGRSTMRIVKQNLLFAVSVIALLIGVNFGFSLPLPLGVVGHEGSTILVILNSLRLLGIRPATRASNAEPV</sequence>
<dbReference type="PROSITE" id="PS00154">
    <property type="entry name" value="ATPASE_E1_E2"/>
    <property type="match status" value="1"/>
</dbReference>
<dbReference type="PRINTS" id="PR00941">
    <property type="entry name" value="CDATPASE"/>
</dbReference>
<evidence type="ECO:0000256" key="8">
    <source>
        <dbReference type="ARBA" id="ARBA00022741"/>
    </source>
</evidence>
<keyword evidence="13" id="KW-0406">Ion transport</keyword>
<keyword evidence="9 15" id="KW-0067">ATP-binding</keyword>
<feature type="domain" description="P-type ATPase A" evidence="17">
    <location>
        <begin position="171"/>
        <end position="270"/>
    </location>
</feature>
<dbReference type="SFLD" id="SFLDG00002">
    <property type="entry name" value="C1.7:_P-type_atpase_like"/>
    <property type="match status" value="1"/>
</dbReference>
<dbReference type="NCBIfam" id="TIGR01511">
    <property type="entry name" value="ATPase-IB1_Cu"/>
    <property type="match status" value="1"/>
</dbReference>
<keyword evidence="5" id="KW-0597">Phosphoprotein</keyword>
<evidence type="ECO:0000256" key="14">
    <source>
        <dbReference type="ARBA" id="ARBA00023136"/>
    </source>
</evidence>
<dbReference type="PANTHER" id="PTHR43079">
    <property type="entry name" value="PROBABLE CADMIUM/ZINC-TRANSPORTING ATPASE HMA1"/>
    <property type="match status" value="1"/>
</dbReference>
<keyword evidence="8 15" id="KW-0547">Nucleotide-binding</keyword>
<dbReference type="InterPro" id="IPR059000">
    <property type="entry name" value="ATPase_P-type_domA"/>
</dbReference>
<feature type="transmembrane region" description="Helical" evidence="15">
    <location>
        <begin position="633"/>
        <end position="652"/>
    </location>
</feature>
<dbReference type="EMBL" id="PEBW01000002">
    <property type="protein sequence ID" value="PTQ52724.1"/>
    <property type="molecule type" value="Genomic_DNA"/>
</dbReference>
<evidence type="ECO:0000256" key="10">
    <source>
        <dbReference type="ARBA" id="ARBA00022842"/>
    </source>
</evidence>
<reference evidence="18 19" key="1">
    <citation type="submission" date="2017-08" db="EMBL/GenBank/DDBJ databases">
        <title>Burning lignite coal seam in the remote Altai Mountains harbors a hydrogen-driven thermophilic microbial community.</title>
        <authorList>
            <person name="Kadnikov V.V."/>
            <person name="Mardanov A.V."/>
            <person name="Ivasenko D."/>
            <person name="Beletsky A.V."/>
            <person name="Karnachuk O.V."/>
            <person name="Ravin N.V."/>
        </authorList>
    </citation>
    <scope>NUCLEOTIDE SEQUENCE [LARGE SCALE GENOMIC DNA]</scope>
    <source>
        <strain evidence="18">AL31</strain>
    </source>
</reference>
<feature type="transmembrane region" description="Helical" evidence="15">
    <location>
        <begin position="141"/>
        <end position="158"/>
    </location>
</feature>
<dbReference type="InterPro" id="IPR036412">
    <property type="entry name" value="HAD-like_sf"/>
</dbReference>
<feature type="transmembrane region" description="Helical" evidence="15">
    <location>
        <begin position="58"/>
        <end position="80"/>
    </location>
</feature>
<evidence type="ECO:0000256" key="15">
    <source>
        <dbReference type="RuleBase" id="RU362081"/>
    </source>
</evidence>
<evidence type="ECO:0000256" key="11">
    <source>
        <dbReference type="ARBA" id="ARBA00022967"/>
    </source>
</evidence>
<dbReference type="InterPro" id="IPR023298">
    <property type="entry name" value="ATPase_P-typ_TM_dom_sf"/>
</dbReference>
<keyword evidence="3" id="KW-0813">Transport</keyword>
<accession>A0A2T5G953</accession>
<dbReference type="PANTHER" id="PTHR43079:SF1">
    <property type="entry name" value="CADMIUM_ZINC-TRANSPORTING ATPASE HMA1, CHLOROPLASTIC-RELATED"/>
    <property type="match status" value="1"/>
</dbReference>
<dbReference type="GO" id="GO:0016887">
    <property type="term" value="F:ATP hydrolysis activity"/>
    <property type="evidence" value="ECO:0007669"/>
    <property type="project" value="InterPro"/>
</dbReference>
<dbReference type="InterPro" id="IPR023299">
    <property type="entry name" value="ATPase_P-typ_cyto_dom_N"/>
</dbReference>
<comment type="subcellular location">
    <subcellularLocation>
        <location evidence="1">Cell membrane</location>
        <topology evidence="1">Multi-pass membrane protein</topology>
    </subcellularLocation>
</comment>
<gene>
    <name evidence="18" type="ORF">BLITH_0903</name>
</gene>
<keyword evidence="4 15" id="KW-1003">Cell membrane</keyword>
<dbReference type="InterPro" id="IPR001757">
    <property type="entry name" value="P_typ_ATPase"/>
</dbReference>
<evidence type="ECO:0000256" key="9">
    <source>
        <dbReference type="ARBA" id="ARBA00022840"/>
    </source>
</evidence>
<organism evidence="18 19">
    <name type="scientific">Brockia lithotrophica</name>
    <dbReference type="NCBI Taxonomy" id="933949"/>
    <lineage>
        <taxon>Bacteria</taxon>
        <taxon>Bacillati</taxon>
        <taxon>Bacillota</taxon>
        <taxon>Bacilli</taxon>
        <taxon>Bacillales</taxon>
        <taxon>Bacillales Family X. Incertae Sedis</taxon>
        <taxon>Brockia</taxon>
    </lineage>
</organism>
<evidence type="ECO:0000256" key="6">
    <source>
        <dbReference type="ARBA" id="ARBA00022692"/>
    </source>
</evidence>
<dbReference type="SUPFAM" id="SSF56784">
    <property type="entry name" value="HAD-like"/>
    <property type="match status" value="1"/>
</dbReference>
<protein>
    <submittedName>
        <fullName evidence="18">Lead, cadmium, zinc and mercury transporting ATPase</fullName>
    </submittedName>
</protein>
<feature type="transmembrane region" description="Helical" evidence="15">
    <location>
        <begin position="321"/>
        <end position="341"/>
    </location>
</feature>
<dbReference type="SFLD" id="SFLDS00003">
    <property type="entry name" value="Haloacid_Dehalogenase"/>
    <property type="match status" value="1"/>
</dbReference>
<dbReference type="Pfam" id="PF00122">
    <property type="entry name" value="E1-E2_ATPase"/>
    <property type="match status" value="1"/>
</dbReference>
<dbReference type="InterPro" id="IPR027256">
    <property type="entry name" value="P-typ_ATPase_IB"/>
</dbReference>
<evidence type="ECO:0000256" key="16">
    <source>
        <dbReference type="SAM" id="MobiDB-lite"/>
    </source>
</evidence>
<evidence type="ECO:0000313" key="18">
    <source>
        <dbReference type="EMBL" id="PTQ52724.1"/>
    </source>
</evidence>
<dbReference type="PRINTS" id="PR00119">
    <property type="entry name" value="CATATPASE"/>
</dbReference>
<feature type="transmembrane region" description="Helical" evidence="15">
    <location>
        <begin position="289"/>
        <end position="309"/>
    </location>
</feature>
<keyword evidence="6 15" id="KW-0812">Transmembrane</keyword>
<comment type="similarity">
    <text evidence="2 15">Belongs to the cation transport ATPase (P-type) (TC 3.A.3) family. Type IB subfamily.</text>
</comment>
<dbReference type="Gene3D" id="3.40.50.1000">
    <property type="entry name" value="HAD superfamily/HAD-like"/>
    <property type="match status" value="1"/>
</dbReference>
<evidence type="ECO:0000313" key="19">
    <source>
        <dbReference type="Proteomes" id="UP000244016"/>
    </source>
</evidence>
<dbReference type="CDD" id="cd07551">
    <property type="entry name" value="P-type_ATPase_HM_ZosA_PfeT-like"/>
    <property type="match status" value="1"/>
</dbReference>
<evidence type="ECO:0000256" key="7">
    <source>
        <dbReference type="ARBA" id="ARBA00022723"/>
    </source>
</evidence>
<dbReference type="SUPFAM" id="SSF81653">
    <property type="entry name" value="Calcium ATPase, transduction domain A"/>
    <property type="match status" value="1"/>
</dbReference>
<comment type="caution">
    <text evidence="18">The sequence shown here is derived from an EMBL/GenBank/DDBJ whole genome shotgun (WGS) entry which is preliminary data.</text>
</comment>
<name>A0A2T5G953_9BACL</name>
<dbReference type="Proteomes" id="UP000244016">
    <property type="component" value="Unassembled WGS sequence"/>
</dbReference>
<feature type="region of interest" description="Disordered" evidence="16">
    <location>
        <begin position="1"/>
        <end position="38"/>
    </location>
</feature>
<dbReference type="GO" id="GO:0005524">
    <property type="term" value="F:ATP binding"/>
    <property type="evidence" value="ECO:0007669"/>
    <property type="project" value="UniProtKB-UniRule"/>
</dbReference>
<evidence type="ECO:0000256" key="13">
    <source>
        <dbReference type="ARBA" id="ARBA00023065"/>
    </source>
</evidence>
<dbReference type="NCBIfam" id="TIGR01525">
    <property type="entry name" value="ATPase-IB_hvy"/>
    <property type="match status" value="1"/>
</dbReference>
<dbReference type="InterPro" id="IPR044492">
    <property type="entry name" value="P_typ_ATPase_HD_dom"/>
</dbReference>
<dbReference type="NCBIfam" id="TIGR01494">
    <property type="entry name" value="ATPase_P-type"/>
    <property type="match status" value="1"/>
</dbReference>
<keyword evidence="10" id="KW-0460">Magnesium</keyword>
<evidence type="ECO:0000256" key="2">
    <source>
        <dbReference type="ARBA" id="ARBA00006024"/>
    </source>
</evidence>
<evidence type="ECO:0000259" key="17">
    <source>
        <dbReference type="Pfam" id="PF00122"/>
    </source>
</evidence>
<evidence type="ECO:0000256" key="12">
    <source>
        <dbReference type="ARBA" id="ARBA00022989"/>
    </source>
</evidence>
<keyword evidence="11" id="KW-1278">Translocase</keyword>
<evidence type="ECO:0000256" key="3">
    <source>
        <dbReference type="ARBA" id="ARBA00022448"/>
    </source>
</evidence>
<dbReference type="Gene3D" id="3.40.1110.10">
    <property type="entry name" value="Calcium-transporting ATPase, cytoplasmic domain N"/>
    <property type="match status" value="1"/>
</dbReference>
<dbReference type="InterPro" id="IPR018303">
    <property type="entry name" value="ATPase_P-typ_P_site"/>
</dbReference>
<evidence type="ECO:0000256" key="4">
    <source>
        <dbReference type="ARBA" id="ARBA00022475"/>
    </source>
</evidence>
<dbReference type="SFLD" id="SFLDF00027">
    <property type="entry name" value="p-type_atpase"/>
    <property type="match status" value="1"/>
</dbReference>
<dbReference type="Gene3D" id="2.70.150.10">
    <property type="entry name" value="Calcium-transporting ATPase, cytoplasmic transduction domain A"/>
    <property type="match status" value="1"/>
</dbReference>
<proteinExistence type="inferred from homology"/>
<dbReference type="Pfam" id="PF00702">
    <property type="entry name" value="Hydrolase"/>
    <property type="match status" value="1"/>
</dbReference>
<feature type="compositionally biased region" description="Basic and acidic residues" evidence="16">
    <location>
        <begin position="1"/>
        <end position="12"/>
    </location>
</feature>
<dbReference type="FunFam" id="2.70.150.10:FF:000002">
    <property type="entry name" value="Copper-transporting ATPase 1, putative"/>
    <property type="match status" value="1"/>
</dbReference>
<dbReference type="SUPFAM" id="SSF81665">
    <property type="entry name" value="Calcium ATPase, transmembrane domain M"/>
    <property type="match status" value="1"/>
</dbReference>
<dbReference type="FunFam" id="3.40.50.1000:FF:000020">
    <property type="entry name" value="Probable cation-transporting P-type ATPase"/>
    <property type="match status" value="1"/>
</dbReference>